<proteinExistence type="predicted"/>
<accession>A0A3C1KI89</accession>
<dbReference type="InterPro" id="IPR022025">
    <property type="entry name" value="Amidoligase_2"/>
</dbReference>
<dbReference type="Proteomes" id="UP000259273">
    <property type="component" value="Unassembled WGS sequence"/>
</dbReference>
<dbReference type="AlphaFoldDB" id="A0A3C1KI89"/>
<sequence>QQLGGELESVSPYESLVRNTDLGDFKVELDSAWLKRRGRERVSDTTDELSMLGESVLKLAAEQLVPFEVVSPPIAMADLWRLGALLRVLQSSGARGTADAPHYAFGLHLNPELPGLDAATILNYLRAFCCLSDWLRVRSKVNLSRRITPYIDPYDKNYVSQLLAADYAPDQAQLI</sequence>
<feature type="non-terminal residue" evidence="1">
    <location>
        <position position="1"/>
    </location>
</feature>
<name>A0A3C1KI89_9GAMM</name>
<comment type="caution">
    <text evidence="1">The sequence shown here is derived from an EMBL/GenBank/DDBJ whole genome shotgun (WGS) entry which is preliminary data.</text>
</comment>
<evidence type="ECO:0000313" key="1">
    <source>
        <dbReference type="EMBL" id="HAN26420.1"/>
    </source>
</evidence>
<reference evidence="1 2" key="1">
    <citation type="journal article" date="2018" name="Nat. Biotechnol.">
        <title>A standardized bacterial taxonomy based on genome phylogeny substantially revises the tree of life.</title>
        <authorList>
            <person name="Parks D.H."/>
            <person name="Chuvochina M."/>
            <person name="Waite D.W."/>
            <person name="Rinke C."/>
            <person name="Skarshewski A."/>
            <person name="Chaumeil P.A."/>
            <person name="Hugenholtz P."/>
        </authorList>
    </citation>
    <scope>NUCLEOTIDE SEQUENCE [LARGE SCALE GENOMIC DNA]</scope>
    <source>
        <strain evidence="1">UBA9158</strain>
    </source>
</reference>
<dbReference type="STRING" id="1121937.GCA_000423125_00950"/>
<feature type="non-terminal residue" evidence="1">
    <location>
        <position position="175"/>
    </location>
</feature>
<gene>
    <name evidence="1" type="ORF">DCP75_01560</name>
</gene>
<evidence type="ECO:0000313" key="2">
    <source>
        <dbReference type="Proteomes" id="UP000259273"/>
    </source>
</evidence>
<protein>
    <submittedName>
        <fullName evidence="1">Alpha-L-fucosidase</fullName>
    </submittedName>
</protein>
<dbReference type="EMBL" id="DMND01000029">
    <property type="protein sequence ID" value="HAN26420.1"/>
    <property type="molecule type" value="Genomic_DNA"/>
</dbReference>
<dbReference type="Pfam" id="PF12224">
    <property type="entry name" value="Amidoligase_2"/>
    <property type="match status" value="1"/>
</dbReference>
<organism evidence="1 2">
    <name type="scientific">Haliea salexigens</name>
    <dbReference type="NCBI Taxonomy" id="287487"/>
    <lineage>
        <taxon>Bacteria</taxon>
        <taxon>Pseudomonadati</taxon>
        <taxon>Pseudomonadota</taxon>
        <taxon>Gammaproteobacteria</taxon>
        <taxon>Cellvibrionales</taxon>
        <taxon>Halieaceae</taxon>
        <taxon>Haliea</taxon>
    </lineage>
</organism>